<evidence type="ECO:0000256" key="1">
    <source>
        <dbReference type="SAM" id="Phobius"/>
    </source>
</evidence>
<organism evidence="2 3">
    <name type="scientific">Zunongwangia pacifica</name>
    <dbReference type="NCBI Taxonomy" id="2911062"/>
    <lineage>
        <taxon>Bacteria</taxon>
        <taxon>Pseudomonadati</taxon>
        <taxon>Bacteroidota</taxon>
        <taxon>Flavobacteriia</taxon>
        <taxon>Flavobacteriales</taxon>
        <taxon>Flavobacteriaceae</taxon>
        <taxon>Zunongwangia</taxon>
    </lineage>
</organism>
<dbReference type="AlphaFoldDB" id="A0A9X1ZXH4"/>
<proteinExistence type="predicted"/>
<keyword evidence="1" id="KW-0472">Membrane</keyword>
<evidence type="ECO:0000313" key="3">
    <source>
        <dbReference type="Proteomes" id="UP001139521"/>
    </source>
</evidence>
<gene>
    <name evidence="2" type="ORF">L1967_07750</name>
</gene>
<comment type="caution">
    <text evidence="2">The sequence shown here is derived from an EMBL/GenBank/DDBJ whole genome shotgun (WGS) entry which is preliminary data.</text>
</comment>
<feature type="transmembrane region" description="Helical" evidence="1">
    <location>
        <begin position="21"/>
        <end position="38"/>
    </location>
</feature>
<reference evidence="2" key="1">
    <citation type="submission" date="2022-01" db="EMBL/GenBank/DDBJ databases">
        <title>Genome sequencing of Zunongwangia sp. M21534 genome.</title>
        <authorList>
            <person name="Chen Y."/>
            <person name="Dong C."/>
            <person name="Shao Z."/>
        </authorList>
    </citation>
    <scope>NUCLEOTIDE SEQUENCE</scope>
    <source>
        <strain evidence="2">MCCC M21534</strain>
    </source>
</reference>
<keyword evidence="3" id="KW-1185">Reference proteome</keyword>
<accession>A0A9X1ZXH4</accession>
<name>A0A9X1ZXH4_9FLAO</name>
<keyword evidence="1" id="KW-1133">Transmembrane helix</keyword>
<feature type="transmembrane region" description="Helical" evidence="1">
    <location>
        <begin position="44"/>
        <end position="62"/>
    </location>
</feature>
<sequence length="87" mass="9585">MIIQTNSLSYWISFNRKKARTIGGILILLSVVIAIINMGTGSGIFGALVILMSILSLVVLTAPLQFFKWPVLATLLLISFIVEFLIF</sequence>
<feature type="transmembrane region" description="Helical" evidence="1">
    <location>
        <begin position="69"/>
        <end position="86"/>
    </location>
</feature>
<dbReference type="Proteomes" id="UP001139521">
    <property type="component" value="Unassembled WGS sequence"/>
</dbReference>
<keyword evidence="1" id="KW-0812">Transmembrane</keyword>
<protein>
    <submittedName>
        <fullName evidence="2">Uncharacterized protein</fullName>
    </submittedName>
</protein>
<dbReference type="EMBL" id="JAKHSK010000009">
    <property type="protein sequence ID" value="MCL6218186.1"/>
    <property type="molecule type" value="Genomic_DNA"/>
</dbReference>
<evidence type="ECO:0000313" key="2">
    <source>
        <dbReference type="EMBL" id="MCL6218186.1"/>
    </source>
</evidence>